<protein>
    <submittedName>
        <fullName evidence="6">Cadmium/zinc-transporting ATPase 3</fullName>
    </submittedName>
</protein>
<dbReference type="PANTHER" id="PTHR48085:SF5">
    <property type="entry name" value="CADMIUM_ZINC-TRANSPORTING ATPASE HMA4-RELATED"/>
    <property type="match status" value="1"/>
</dbReference>
<dbReference type="GO" id="GO:0016020">
    <property type="term" value="C:membrane"/>
    <property type="evidence" value="ECO:0007669"/>
    <property type="project" value="UniProtKB-SubCell"/>
</dbReference>
<dbReference type="GO" id="GO:0016887">
    <property type="term" value="F:ATP hydrolysis activity"/>
    <property type="evidence" value="ECO:0007669"/>
    <property type="project" value="InterPro"/>
</dbReference>
<evidence type="ECO:0000256" key="2">
    <source>
        <dbReference type="ARBA" id="ARBA00006024"/>
    </source>
</evidence>
<dbReference type="GO" id="GO:0005524">
    <property type="term" value="F:ATP binding"/>
    <property type="evidence" value="ECO:0007669"/>
    <property type="project" value="InterPro"/>
</dbReference>
<dbReference type="AlphaFoldDB" id="W9S5X9"/>
<evidence type="ECO:0000256" key="5">
    <source>
        <dbReference type="ARBA" id="ARBA00023136"/>
    </source>
</evidence>
<keyword evidence="5" id="KW-0472">Membrane</keyword>
<dbReference type="PROSITE" id="PS01229">
    <property type="entry name" value="COF_2"/>
    <property type="match status" value="1"/>
</dbReference>
<keyword evidence="7" id="KW-1185">Reference proteome</keyword>
<dbReference type="InterPro" id="IPR023299">
    <property type="entry name" value="ATPase_P-typ_cyto_dom_N"/>
</dbReference>
<dbReference type="InterPro" id="IPR023214">
    <property type="entry name" value="HAD_sf"/>
</dbReference>
<dbReference type="PRINTS" id="PR00119">
    <property type="entry name" value="CATATPASE"/>
</dbReference>
<dbReference type="NCBIfam" id="TIGR01494">
    <property type="entry name" value="ATPase_P-type"/>
    <property type="match status" value="1"/>
</dbReference>
<reference evidence="7" key="1">
    <citation type="submission" date="2013-01" db="EMBL/GenBank/DDBJ databases">
        <title>Draft Genome Sequence of a Mulberry Tree, Morus notabilis C.K. Schneid.</title>
        <authorList>
            <person name="He N."/>
            <person name="Zhao S."/>
        </authorList>
    </citation>
    <scope>NUCLEOTIDE SEQUENCE</scope>
</reference>
<sequence>MATALVAYGKSLSIEPKPDNVEEFQNFPGEGIYGRIDGKDIYIGSKKISTRASCETVPTLEGFAKDGKSVGYIYCGGRSAGIFTLSDACRSGVVDAIKELKLLGIKTAMLTGDSHAAAMHTHEQLGHAIGVVHAELLPEDKAKIIKEFKREGPTAMIGDGLNDAPALATADIGVSMGVSGSALATETGHVILLSNDIRKIPKAIKLARKATWKVIQNVILSITTKAAILILAIAGHPLVWAAVLADVGTCVLVILNSMLLLQGSHNHGGKCCKSSSTPHVHKHGCNDGHREFSPHKDHQCCSNNKAPNVCKSEKCSSETRVLKCQSKKLISSSCCDNKCKNSDNLQGDCASSNRSRGAQHCHHGSCNSINHDLESEKTHDHGILGSQTCIRSCGEDNHHVTNSTERLGGCGEGDHDGVHDSKHCSHSVSSFAESETPISTSGQIHSSCCGKRHNDNEAHPKTVKPCCVLEPLEEHSCSKKHNKDHTTIDVTRDENHVESESKHACAMSLERREVGRCCENRKDFSGSASMNSCMGLEKREMGGCCRSYMKECCSKHGHLGVAFGGLSEVVID</sequence>
<dbReference type="GO" id="GO:0022857">
    <property type="term" value="F:transmembrane transporter activity"/>
    <property type="evidence" value="ECO:0007669"/>
    <property type="project" value="TreeGrafter"/>
</dbReference>
<dbReference type="Pfam" id="PF00702">
    <property type="entry name" value="Hydrolase"/>
    <property type="match status" value="1"/>
</dbReference>
<organism evidence="6 7">
    <name type="scientific">Morus notabilis</name>
    <dbReference type="NCBI Taxonomy" id="981085"/>
    <lineage>
        <taxon>Eukaryota</taxon>
        <taxon>Viridiplantae</taxon>
        <taxon>Streptophyta</taxon>
        <taxon>Embryophyta</taxon>
        <taxon>Tracheophyta</taxon>
        <taxon>Spermatophyta</taxon>
        <taxon>Magnoliopsida</taxon>
        <taxon>eudicotyledons</taxon>
        <taxon>Gunneridae</taxon>
        <taxon>Pentapetalae</taxon>
        <taxon>rosids</taxon>
        <taxon>fabids</taxon>
        <taxon>Rosales</taxon>
        <taxon>Moraceae</taxon>
        <taxon>Moreae</taxon>
        <taxon>Morus</taxon>
    </lineage>
</organism>
<accession>W9S5X9</accession>
<evidence type="ECO:0000256" key="4">
    <source>
        <dbReference type="ARBA" id="ARBA00022989"/>
    </source>
</evidence>
<name>W9S5X9_9ROSA</name>
<dbReference type="eggNOG" id="KOG0207">
    <property type="taxonomic scope" value="Eukaryota"/>
</dbReference>
<proteinExistence type="inferred from homology"/>
<dbReference type="PRINTS" id="PR00120">
    <property type="entry name" value="HATPASE"/>
</dbReference>
<dbReference type="InterPro" id="IPR036412">
    <property type="entry name" value="HAD-like_sf"/>
</dbReference>
<dbReference type="Gene3D" id="3.40.50.1000">
    <property type="entry name" value="HAD superfamily/HAD-like"/>
    <property type="match status" value="1"/>
</dbReference>
<evidence type="ECO:0000256" key="3">
    <source>
        <dbReference type="ARBA" id="ARBA00022692"/>
    </source>
</evidence>
<comment type="similarity">
    <text evidence="2">Belongs to the cation transport ATPase (P-type) (TC 3.A.3) family. Type IB subfamily.</text>
</comment>
<dbReference type="PANTHER" id="PTHR48085">
    <property type="entry name" value="CADMIUM/ZINC-TRANSPORTING ATPASE HMA2-RELATED"/>
    <property type="match status" value="1"/>
</dbReference>
<dbReference type="InterPro" id="IPR001757">
    <property type="entry name" value="P_typ_ATPase"/>
</dbReference>
<evidence type="ECO:0000313" key="6">
    <source>
        <dbReference type="EMBL" id="EXC27874.1"/>
    </source>
</evidence>
<dbReference type="Proteomes" id="UP000030645">
    <property type="component" value="Unassembled WGS sequence"/>
</dbReference>
<evidence type="ECO:0000256" key="1">
    <source>
        <dbReference type="ARBA" id="ARBA00004370"/>
    </source>
</evidence>
<gene>
    <name evidence="6" type="ORF">L484_009197</name>
</gene>
<dbReference type="STRING" id="981085.W9S5X9"/>
<evidence type="ECO:0000313" key="7">
    <source>
        <dbReference type="Proteomes" id="UP000030645"/>
    </source>
</evidence>
<dbReference type="EMBL" id="KE346156">
    <property type="protein sequence ID" value="EXC27874.1"/>
    <property type="molecule type" value="Genomic_DNA"/>
</dbReference>
<dbReference type="Gene3D" id="3.40.1110.10">
    <property type="entry name" value="Calcium-transporting ATPase, cytoplasmic domain N"/>
    <property type="match status" value="1"/>
</dbReference>
<dbReference type="SUPFAM" id="SSF56784">
    <property type="entry name" value="HAD-like"/>
    <property type="match status" value="1"/>
</dbReference>
<dbReference type="FunFam" id="3.40.1110.10:FF:000043">
    <property type="entry name" value="Putative cadmium/zinc-transporting ATPase 3"/>
    <property type="match status" value="1"/>
</dbReference>
<keyword evidence="4" id="KW-1133">Transmembrane helix</keyword>
<comment type="subcellular location">
    <subcellularLocation>
        <location evidence="1">Membrane</location>
    </subcellularLocation>
</comment>
<dbReference type="InterPro" id="IPR051014">
    <property type="entry name" value="Cation_Transport_ATPase_IB"/>
</dbReference>
<keyword evidence="3" id="KW-0812">Transmembrane</keyword>